<evidence type="ECO:0000256" key="1">
    <source>
        <dbReference type="ARBA" id="ARBA00004651"/>
    </source>
</evidence>
<dbReference type="GO" id="GO:0005886">
    <property type="term" value="C:plasma membrane"/>
    <property type="evidence" value="ECO:0007669"/>
    <property type="project" value="UniProtKB-SubCell"/>
</dbReference>
<gene>
    <name evidence="8" type="primary">ydjZ_1</name>
    <name evidence="8" type="ORF">ERS852574_01472</name>
</gene>
<comment type="similarity">
    <text evidence="6">Belongs to the TVP38/TMEM64 family.</text>
</comment>
<organism evidence="8 9">
    <name type="scientific">Coprococcus comes</name>
    <dbReference type="NCBI Taxonomy" id="410072"/>
    <lineage>
        <taxon>Bacteria</taxon>
        <taxon>Bacillati</taxon>
        <taxon>Bacillota</taxon>
        <taxon>Clostridia</taxon>
        <taxon>Lachnospirales</taxon>
        <taxon>Lachnospiraceae</taxon>
        <taxon>Coprococcus</taxon>
    </lineage>
</organism>
<evidence type="ECO:0000256" key="5">
    <source>
        <dbReference type="ARBA" id="ARBA00023136"/>
    </source>
</evidence>
<name>A0A173SKI0_9FIRM</name>
<reference evidence="8 9" key="1">
    <citation type="submission" date="2015-09" db="EMBL/GenBank/DDBJ databases">
        <authorList>
            <consortium name="Pathogen Informatics"/>
        </authorList>
    </citation>
    <scope>NUCLEOTIDE SEQUENCE [LARGE SCALE GENOMIC DNA]</scope>
    <source>
        <strain evidence="8 9">2789STDY5834962</strain>
    </source>
</reference>
<keyword evidence="2 6" id="KW-1003">Cell membrane</keyword>
<keyword evidence="3 6" id="KW-0812">Transmembrane</keyword>
<evidence type="ECO:0000259" key="7">
    <source>
        <dbReference type="Pfam" id="PF09335"/>
    </source>
</evidence>
<feature type="transmembrane region" description="Helical" evidence="6">
    <location>
        <begin position="20"/>
        <end position="42"/>
    </location>
</feature>
<comment type="subcellular location">
    <subcellularLocation>
        <location evidence="1 6">Cell membrane</location>
        <topology evidence="1 6">Multi-pass membrane protein</topology>
    </subcellularLocation>
</comment>
<evidence type="ECO:0000256" key="6">
    <source>
        <dbReference type="RuleBase" id="RU366058"/>
    </source>
</evidence>
<dbReference type="InterPro" id="IPR015414">
    <property type="entry name" value="TMEM64"/>
</dbReference>
<protein>
    <recommendedName>
        <fullName evidence="6">TVP38/TMEM64 family membrane protein</fullName>
    </recommendedName>
</protein>
<feature type="domain" description="VTT" evidence="7">
    <location>
        <begin position="83"/>
        <end position="197"/>
    </location>
</feature>
<dbReference type="Proteomes" id="UP000095727">
    <property type="component" value="Unassembled WGS sequence"/>
</dbReference>
<keyword evidence="4 6" id="KW-1133">Transmembrane helix</keyword>
<feature type="transmembrane region" description="Helical" evidence="6">
    <location>
        <begin position="149"/>
        <end position="172"/>
    </location>
</feature>
<evidence type="ECO:0000256" key="4">
    <source>
        <dbReference type="ARBA" id="ARBA00022989"/>
    </source>
</evidence>
<dbReference type="PANTHER" id="PTHR12677">
    <property type="entry name" value="GOLGI APPARATUS MEMBRANE PROTEIN TVP38-RELATED"/>
    <property type="match status" value="1"/>
</dbReference>
<feature type="transmembrane region" description="Helical" evidence="6">
    <location>
        <begin position="184"/>
        <end position="208"/>
    </location>
</feature>
<dbReference type="PANTHER" id="PTHR12677:SF49">
    <property type="entry name" value="TVP38_TMEM64 FAMILY MEMBRANE PROTEIN"/>
    <property type="match status" value="1"/>
</dbReference>
<dbReference type="PROSITE" id="PS51257">
    <property type="entry name" value="PROKAR_LIPOPROTEIN"/>
    <property type="match status" value="1"/>
</dbReference>
<feature type="transmembrane region" description="Helical" evidence="6">
    <location>
        <begin position="79"/>
        <end position="99"/>
    </location>
</feature>
<sequence>MNSKYENTDMKMQPKKQRNLTGFFNLLSIAGLAGCALLAIWAYKNGILNSVDSLQTFIWKFGYTGMLVFILIQVVQVIIPILPGGVSCLGGVIFFGPWLGFLYNYIGICIGSIAVFGISKTIGRPVLYKMFSEKMIEKYDGWTQKDGKFLKLFALAIFFPVAPDDFLCYLAGTTKMTWKQFTAVIVLGKPFSIALYSLGLTTAFKMLFSL</sequence>
<evidence type="ECO:0000313" key="9">
    <source>
        <dbReference type="Proteomes" id="UP000095727"/>
    </source>
</evidence>
<evidence type="ECO:0000256" key="3">
    <source>
        <dbReference type="ARBA" id="ARBA00022692"/>
    </source>
</evidence>
<keyword evidence="5 6" id="KW-0472">Membrane</keyword>
<dbReference type="InterPro" id="IPR032816">
    <property type="entry name" value="VTT_dom"/>
</dbReference>
<feature type="transmembrane region" description="Helical" evidence="6">
    <location>
        <begin position="105"/>
        <end position="128"/>
    </location>
</feature>
<accession>A0A173SKI0</accession>
<dbReference type="Pfam" id="PF09335">
    <property type="entry name" value="VTT_dom"/>
    <property type="match status" value="1"/>
</dbReference>
<feature type="transmembrane region" description="Helical" evidence="6">
    <location>
        <begin position="54"/>
        <end position="72"/>
    </location>
</feature>
<dbReference type="EMBL" id="CYXR01000008">
    <property type="protein sequence ID" value="CUM90205.1"/>
    <property type="molecule type" value="Genomic_DNA"/>
</dbReference>
<dbReference type="AlphaFoldDB" id="A0A173SKI0"/>
<proteinExistence type="inferred from homology"/>
<evidence type="ECO:0000256" key="2">
    <source>
        <dbReference type="ARBA" id="ARBA00022475"/>
    </source>
</evidence>
<evidence type="ECO:0000313" key="8">
    <source>
        <dbReference type="EMBL" id="CUM90205.1"/>
    </source>
</evidence>